<evidence type="ECO:0000256" key="1">
    <source>
        <dbReference type="SAM" id="Phobius"/>
    </source>
</evidence>
<dbReference type="AlphaFoldDB" id="A0A0A9HGM5"/>
<evidence type="ECO:0000313" key="2">
    <source>
        <dbReference type="EMBL" id="JAE34964.1"/>
    </source>
</evidence>
<proteinExistence type="predicted"/>
<reference evidence="2" key="1">
    <citation type="submission" date="2014-09" db="EMBL/GenBank/DDBJ databases">
        <authorList>
            <person name="Magalhaes I.L.F."/>
            <person name="Oliveira U."/>
            <person name="Santos F.R."/>
            <person name="Vidigal T.H.D.A."/>
            <person name="Brescovit A.D."/>
            <person name="Santos A.J."/>
        </authorList>
    </citation>
    <scope>NUCLEOTIDE SEQUENCE</scope>
    <source>
        <tissue evidence="2">Shoot tissue taken approximately 20 cm above the soil surface</tissue>
    </source>
</reference>
<feature type="transmembrane region" description="Helical" evidence="1">
    <location>
        <begin position="14"/>
        <end position="36"/>
    </location>
</feature>
<keyword evidence="1" id="KW-0812">Transmembrane</keyword>
<keyword evidence="1" id="KW-1133">Transmembrane helix</keyword>
<keyword evidence="1" id="KW-0472">Membrane</keyword>
<organism evidence="2">
    <name type="scientific">Arundo donax</name>
    <name type="common">Giant reed</name>
    <name type="synonym">Donax arundinaceus</name>
    <dbReference type="NCBI Taxonomy" id="35708"/>
    <lineage>
        <taxon>Eukaryota</taxon>
        <taxon>Viridiplantae</taxon>
        <taxon>Streptophyta</taxon>
        <taxon>Embryophyta</taxon>
        <taxon>Tracheophyta</taxon>
        <taxon>Spermatophyta</taxon>
        <taxon>Magnoliopsida</taxon>
        <taxon>Liliopsida</taxon>
        <taxon>Poales</taxon>
        <taxon>Poaceae</taxon>
        <taxon>PACMAD clade</taxon>
        <taxon>Arundinoideae</taxon>
        <taxon>Arundineae</taxon>
        <taxon>Arundo</taxon>
    </lineage>
</organism>
<sequence>MSESGINPNLQNELVYSLSIVTLLLCIYIKSIHFMVPR</sequence>
<dbReference type="EMBL" id="GBRH01162932">
    <property type="protein sequence ID" value="JAE34964.1"/>
    <property type="molecule type" value="Transcribed_RNA"/>
</dbReference>
<reference evidence="2" key="2">
    <citation type="journal article" date="2015" name="Data Brief">
        <title>Shoot transcriptome of the giant reed, Arundo donax.</title>
        <authorList>
            <person name="Barrero R.A."/>
            <person name="Guerrero F.D."/>
            <person name="Moolhuijzen P."/>
            <person name="Goolsby J.A."/>
            <person name="Tidwell J."/>
            <person name="Bellgard S.E."/>
            <person name="Bellgard M.I."/>
        </authorList>
    </citation>
    <scope>NUCLEOTIDE SEQUENCE</scope>
    <source>
        <tissue evidence="2">Shoot tissue taken approximately 20 cm above the soil surface</tissue>
    </source>
</reference>
<protein>
    <submittedName>
        <fullName evidence="2">Uncharacterized protein</fullName>
    </submittedName>
</protein>
<accession>A0A0A9HGM5</accession>
<name>A0A0A9HGM5_ARUDO</name>